<evidence type="ECO:0000259" key="2">
    <source>
        <dbReference type="PROSITE" id="PS50943"/>
    </source>
</evidence>
<dbReference type="AlphaFoldDB" id="A0A543IUD6"/>
<organism evidence="3 4">
    <name type="scientific">Thermopolyspora flexuosa</name>
    <dbReference type="NCBI Taxonomy" id="103836"/>
    <lineage>
        <taxon>Bacteria</taxon>
        <taxon>Bacillati</taxon>
        <taxon>Actinomycetota</taxon>
        <taxon>Actinomycetes</taxon>
        <taxon>Streptosporangiales</taxon>
        <taxon>Streptosporangiaceae</taxon>
        <taxon>Thermopolyspora</taxon>
    </lineage>
</organism>
<dbReference type="PANTHER" id="PTHR43236">
    <property type="entry name" value="ANTITOXIN HIGA1"/>
    <property type="match status" value="1"/>
</dbReference>
<dbReference type="GO" id="GO:0003677">
    <property type="term" value="F:DNA binding"/>
    <property type="evidence" value="ECO:0007669"/>
    <property type="project" value="InterPro"/>
</dbReference>
<comment type="caution">
    <text evidence="3">The sequence shown here is derived from an EMBL/GenBank/DDBJ whole genome shotgun (WGS) entry which is preliminary data.</text>
</comment>
<protein>
    <submittedName>
        <fullName evidence="3">Zn-dependent peptidase ImmA (M78 family)</fullName>
    </submittedName>
</protein>
<accession>A0A543IUD6</accession>
<dbReference type="Gene3D" id="1.10.10.2910">
    <property type="match status" value="1"/>
</dbReference>
<dbReference type="InterPro" id="IPR010359">
    <property type="entry name" value="IrrE_HExxH"/>
</dbReference>
<dbReference type="InterPro" id="IPR010982">
    <property type="entry name" value="Lambda_DNA-bd_dom_sf"/>
</dbReference>
<evidence type="ECO:0000256" key="1">
    <source>
        <dbReference type="ARBA" id="ARBA00007227"/>
    </source>
</evidence>
<dbReference type="OrthoDB" id="9794834at2"/>
<keyword evidence="4" id="KW-1185">Reference proteome</keyword>
<proteinExistence type="inferred from homology"/>
<comment type="similarity">
    <text evidence="1">Belongs to the short-chain fatty acyl-CoA assimilation regulator (ScfR) family.</text>
</comment>
<dbReference type="RefSeq" id="WP_142258390.1">
    <property type="nucleotide sequence ID" value="NZ_BMPV01000006.1"/>
</dbReference>
<dbReference type="CDD" id="cd00093">
    <property type="entry name" value="HTH_XRE"/>
    <property type="match status" value="1"/>
</dbReference>
<evidence type="ECO:0000313" key="4">
    <source>
        <dbReference type="Proteomes" id="UP000319213"/>
    </source>
</evidence>
<dbReference type="Gene3D" id="1.10.260.40">
    <property type="entry name" value="lambda repressor-like DNA-binding domains"/>
    <property type="match status" value="1"/>
</dbReference>
<dbReference type="Pfam" id="PF06114">
    <property type="entry name" value="Peptidase_M78"/>
    <property type="match status" value="1"/>
</dbReference>
<dbReference type="InterPro" id="IPR052345">
    <property type="entry name" value="Rad_response_metalloprotease"/>
</dbReference>
<name>A0A543IUD6_9ACTN</name>
<dbReference type="PANTHER" id="PTHR43236:SF1">
    <property type="entry name" value="BLL7220 PROTEIN"/>
    <property type="match status" value="1"/>
</dbReference>
<dbReference type="SMART" id="SM00530">
    <property type="entry name" value="HTH_XRE"/>
    <property type="match status" value="1"/>
</dbReference>
<sequence>MSGDVIVQRVRQLIARSGRSQGEFAALVGLDPAKMSKSLSGVRRFTSLDLARIAEVGGVTVDWLLGRDDAPALAARHSSVLADPVLAEPAEKAIEEADRLMQFRLDLAFLGYEQHAVLPPSPPTHDLWIEQGRQLAAWALDRARKAGADPSHTRDLADLIEDVFGIDVAISELPNGFDGLAYSRKQSWLILVGTSAVPSRQRFTLAHELGHVLAGDDQGLLMDADIYDARHRKHSSEIRANAFATAFLLPQELLEAEASGLEWTEEAFAGLVVRWWVSPSALAWRLHNLGLLSMELCARFRRMTTEQAALLVGELGAFTEWIDAASRPRLPQLLLRDAFKAYLDGNATLRPFANLIGVDSDVIRRALEQAGEEPPLTS</sequence>
<dbReference type="SUPFAM" id="SSF47413">
    <property type="entry name" value="lambda repressor-like DNA-binding domains"/>
    <property type="match status" value="1"/>
</dbReference>
<gene>
    <name evidence="3" type="ORF">FHX40_0848</name>
</gene>
<dbReference type="EMBL" id="VFPQ01000001">
    <property type="protein sequence ID" value="TQM74184.1"/>
    <property type="molecule type" value="Genomic_DNA"/>
</dbReference>
<dbReference type="Proteomes" id="UP000319213">
    <property type="component" value="Unassembled WGS sequence"/>
</dbReference>
<evidence type="ECO:0000313" key="3">
    <source>
        <dbReference type="EMBL" id="TQM74184.1"/>
    </source>
</evidence>
<dbReference type="InterPro" id="IPR001387">
    <property type="entry name" value="Cro/C1-type_HTH"/>
</dbReference>
<feature type="domain" description="HTH cro/C1-type" evidence="2">
    <location>
        <begin position="10"/>
        <end position="64"/>
    </location>
</feature>
<reference evidence="3 4" key="1">
    <citation type="submission" date="2019-06" db="EMBL/GenBank/DDBJ databases">
        <title>Sequencing the genomes of 1000 actinobacteria strains.</title>
        <authorList>
            <person name="Klenk H.-P."/>
        </authorList>
    </citation>
    <scope>NUCLEOTIDE SEQUENCE [LARGE SCALE GENOMIC DNA]</scope>
    <source>
        <strain evidence="3 4">DSM 43186</strain>
    </source>
</reference>
<dbReference type="PROSITE" id="PS50943">
    <property type="entry name" value="HTH_CROC1"/>
    <property type="match status" value="1"/>
</dbReference>